<keyword evidence="1" id="KW-0732">Signal</keyword>
<reference evidence="2 3" key="1">
    <citation type="journal article" date="2015" name="Genome Announc.">
        <title>Draft Genome Sequences of Marine Isolates of Thalassomonas viridans and Thalassomonas actiniarum.</title>
        <authorList>
            <person name="Olonade I."/>
            <person name="van Zyl L.J."/>
            <person name="Trindade M."/>
        </authorList>
    </citation>
    <scope>NUCLEOTIDE SEQUENCE [LARGE SCALE GENOMIC DNA]</scope>
    <source>
        <strain evidence="2 3">XOM25</strain>
    </source>
</reference>
<feature type="chain" id="PRO_5042271446" evidence="1">
    <location>
        <begin position="20"/>
        <end position="140"/>
    </location>
</feature>
<feature type="signal peptide" evidence="1">
    <location>
        <begin position="1"/>
        <end position="19"/>
    </location>
</feature>
<dbReference type="KEGG" id="tvd:SG34_033630"/>
<evidence type="ECO:0000256" key="1">
    <source>
        <dbReference type="SAM" id="SignalP"/>
    </source>
</evidence>
<dbReference type="AlphaFoldDB" id="A0AAF0CDI1"/>
<dbReference type="EMBL" id="CP059734">
    <property type="protein sequence ID" value="WDE08836.1"/>
    <property type="molecule type" value="Genomic_DNA"/>
</dbReference>
<organism evidence="2 3">
    <name type="scientific">Thalassomonas viridans</name>
    <dbReference type="NCBI Taxonomy" id="137584"/>
    <lineage>
        <taxon>Bacteria</taxon>
        <taxon>Pseudomonadati</taxon>
        <taxon>Pseudomonadota</taxon>
        <taxon>Gammaproteobacteria</taxon>
        <taxon>Alteromonadales</taxon>
        <taxon>Colwelliaceae</taxon>
        <taxon>Thalassomonas</taxon>
    </lineage>
</organism>
<accession>A0AAF0CDI1</accession>
<keyword evidence="3" id="KW-1185">Reference proteome</keyword>
<name>A0AAF0CDI1_9GAMM</name>
<protein>
    <submittedName>
        <fullName evidence="2">Uncharacterized protein</fullName>
    </submittedName>
</protein>
<reference evidence="2 3" key="2">
    <citation type="journal article" date="2022" name="Mar. Drugs">
        <title>Bioassay-Guided Fractionation Leads to the Detection of Cholic Acid Generated by the Rare Thalassomonas sp.</title>
        <authorList>
            <person name="Pheiffer F."/>
            <person name="Schneider Y.K."/>
            <person name="Hansen E.H."/>
            <person name="Andersen J.H."/>
            <person name="Isaksson J."/>
            <person name="Busche T."/>
            <person name="R C."/>
            <person name="Kalinowski J."/>
            <person name="Zyl L.V."/>
            <person name="Trindade M."/>
        </authorList>
    </citation>
    <scope>NUCLEOTIDE SEQUENCE [LARGE SCALE GENOMIC DNA]</scope>
    <source>
        <strain evidence="2 3">XOM25</strain>
    </source>
</reference>
<gene>
    <name evidence="2" type="ORF">SG34_033630</name>
</gene>
<evidence type="ECO:0000313" key="2">
    <source>
        <dbReference type="EMBL" id="WDE08836.1"/>
    </source>
</evidence>
<dbReference type="Proteomes" id="UP000032352">
    <property type="component" value="Chromosome pTvir"/>
</dbReference>
<proteinExistence type="predicted"/>
<sequence>MSKKLLLSSLLLISGLANGACIKSNSVDTPTLHINNNNSRFGLIWISNTSDKVVDVSIKVYDQNGSDVSPSVVSGGVLSHSLPAKGSDGFVLYGNGADRTVFSEITWKSSQCVTTPLNASMETQWGSSVNIQNINAGQQF</sequence>
<dbReference type="RefSeq" id="WP_044841011.1">
    <property type="nucleotide sequence ID" value="NZ_CP059734.1"/>
</dbReference>
<evidence type="ECO:0000313" key="3">
    <source>
        <dbReference type="Proteomes" id="UP000032352"/>
    </source>
</evidence>